<sequence>MKYNIFLLGGLILLASCSSNKENKPKDPPVSDSSVHYSVATVKSGGVNEVLKLPAKLAAYQEVSIFPKVNGYVKSVLVDIGSKVTKGQLLMVLEDPELEQAMLQAKERYERSKADLSIDRENYVRLLEAAKTPGAISPLDVSAARTKVQADSSLSNAEKANWKYQETMMGYLKVYAPFSGVITERNVHPGALVSAAIKDQRMLELKDIAHLRLQIDVPEDIAAHFKDRDTVAFYTSAYPGKRNIGFVSRNSYNVNPQFRTQRMEVDVYNNNYTLSPGMFVEVQLYTKGNPNAMTVPKSAIVTTTERKYVIVVRNGKAVKVDVHTGNDNATQVEVYGDLKPGEEVITNPSDDIKDGSTIHV</sequence>
<dbReference type="OrthoDB" id="9806939at2"/>
<evidence type="ECO:0000313" key="6">
    <source>
        <dbReference type="Proteomes" id="UP000249720"/>
    </source>
</evidence>
<evidence type="ECO:0000259" key="3">
    <source>
        <dbReference type="Pfam" id="PF25973"/>
    </source>
</evidence>
<dbReference type="PANTHER" id="PTHR30469">
    <property type="entry name" value="MULTIDRUG RESISTANCE PROTEIN MDTA"/>
    <property type="match status" value="1"/>
</dbReference>
<evidence type="ECO:0000259" key="4">
    <source>
        <dbReference type="Pfam" id="PF25989"/>
    </source>
</evidence>
<evidence type="ECO:0000313" key="5">
    <source>
        <dbReference type="EMBL" id="PZX64721.1"/>
    </source>
</evidence>
<dbReference type="NCBIfam" id="TIGR01730">
    <property type="entry name" value="RND_mfp"/>
    <property type="match status" value="1"/>
</dbReference>
<gene>
    <name evidence="5" type="ORF">LX80_00922</name>
</gene>
<dbReference type="Gene3D" id="2.40.420.20">
    <property type="match status" value="1"/>
</dbReference>
<feature type="domain" description="CzcB-like barrel-sandwich hybrid" evidence="3">
    <location>
        <begin position="63"/>
        <end position="195"/>
    </location>
</feature>
<comment type="similarity">
    <text evidence="1">Belongs to the membrane fusion protein (MFP) (TC 8.A.1) family.</text>
</comment>
<dbReference type="PANTHER" id="PTHR30469:SF37">
    <property type="entry name" value="RAGD PROTEIN"/>
    <property type="match status" value="1"/>
</dbReference>
<feature type="domain" description="CusB-like beta-barrel" evidence="2">
    <location>
        <begin position="213"/>
        <end position="286"/>
    </location>
</feature>
<organism evidence="5 6">
    <name type="scientific">Hydrotalea sandarakina</name>
    <dbReference type="NCBI Taxonomy" id="1004304"/>
    <lineage>
        <taxon>Bacteria</taxon>
        <taxon>Pseudomonadati</taxon>
        <taxon>Bacteroidota</taxon>
        <taxon>Chitinophagia</taxon>
        <taxon>Chitinophagales</taxon>
        <taxon>Chitinophagaceae</taxon>
        <taxon>Hydrotalea</taxon>
    </lineage>
</organism>
<dbReference type="EMBL" id="QKZV01000002">
    <property type="protein sequence ID" value="PZX64721.1"/>
    <property type="molecule type" value="Genomic_DNA"/>
</dbReference>
<dbReference type="InterPro" id="IPR058792">
    <property type="entry name" value="Beta-barrel_RND_2"/>
</dbReference>
<dbReference type="InterPro" id="IPR006143">
    <property type="entry name" value="RND_pump_MFP"/>
</dbReference>
<proteinExistence type="inferred from homology"/>
<dbReference type="Pfam" id="PF25973">
    <property type="entry name" value="BSH_CzcB"/>
    <property type="match status" value="1"/>
</dbReference>
<evidence type="ECO:0000259" key="2">
    <source>
        <dbReference type="Pfam" id="PF25954"/>
    </source>
</evidence>
<dbReference type="RefSeq" id="WP_111293872.1">
    <property type="nucleotide sequence ID" value="NZ_QKZV01000002.1"/>
</dbReference>
<comment type="caution">
    <text evidence="5">The sequence shown here is derived from an EMBL/GenBank/DDBJ whole genome shotgun (WGS) entry which is preliminary data.</text>
</comment>
<reference evidence="5 6" key="1">
    <citation type="submission" date="2018-06" db="EMBL/GenBank/DDBJ databases">
        <title>Genomic Encyclopedia of Archaeal and Bacterial Type Strains, Phase II (KMG-II): from individual species to whole genera.</title>
        <authorList>
            <person name="Goeker M."/>
        </authorList>
    </citation>
    <scope>NUCLEOTIDE SEQUENCE [LARGE SCALE GENOMIC DNA]</scope>
    <source>
        <strain evidence="5 6">DSM 23241</strain>
    </source>
</reference>
<dbReference type="InterPro" id="IPR058647">
    <property type="entry name" value="BSH_CzcB-like"/>
</dbReference>
<accession>A0A2W7RW74</accession>
<dbReference type="Pfam" id="PF25989">
    <property type="entry name" value="YknX_C"/>
    <property type="match status" value="1"/>
</dbReference>
<protein>
    <submittedName>
        <fullName evidence="5">RND family efflux transporter MFP subunit</fullName>
    </submittedName>
</protein>
<dbReference type="SUPFAM" id="SSF111369">
    <property type="entry name" value="HlyD-like secretion proteins"/>
    <property type="match status" value="1"/>
</dbReference>
<dbReference type="GO" id="GO:1990281">
    <property type="term" value="C:efflux pump complex"/>
    <property type="evidence" value="ECO:0007669"/>
    <property type="project" value="TreeGrafter"/>
</dbReference>
<dbReference type="Gene3D" id="1.10.287.470">
    <property type="entry name" value="Helix hairpin bin"/>
    <property type="match status" value="1"/>
</dbReference>
<evidence type="ECO:0000256" key="1">
    <source>
        <dbReference type="ARBA" id="ARBA00009477"/>
    </source>
</evidence>
<dbReference type="PROSITE" id="PS51257">
    <property type="entry name" value="PROKAR_LIPOPROTEIN"/>
    <property type="match status" value="1"/>
</dbReference>
<dbReference type="InterPro" id="IPR058637">
    <property type="entry name" value="YknX-like_C"/>
</dbReference>
<keyword evidence="6" id="KW-1185">Reference proteome</keyword>
<dbReference type="AlphaFoldDB" id="A0A2W7RW74"/>
<dbReference type="GO" id="GO:0015562">
    <property type="term" value="F:efflux transmembrane transporter activity"/>
    <property type="evidence" value="ECO:0007669"/>
    <property type="project" value="TreeGrafter"/>
</dbReference>
<name>A0A2W7RW74_9BACT</name>
<dbReference type="Gene3D" id="2.40.30.170">
    <property type="match status" value="1"/>
</dbReference>
<feature type="domain" description="YknX-like C-terminal permuted SH3-like" evidence="4">
    <location>
        <begin position="292"/>
        <end position="360"/>
    </location>
</feature>
<dbReference type="Proteomes" id="UP000249720">
    <property type="component" value="Unassembled WGS sequence"/>
</dbReference>
<dbReference type="Pfam" id="PF25954">
    <property type="entry name" value="Beta-barrel_RND_2"/>
    <property type="match status" value="1"/>
</dbReference>
<dbReference type="Gene3D" id="2.40.50.100">
    <property type="match status" value="1"/>
</dbReference>